<keyword evidence="1" id="KW-0067">ATP-binding</keyword>
<accession>A0ACD5H0L9</accession>
<keyword evidence="2" id="KW-1185">Reference proteome</keyword>
<dbReference type="EMBL" id="CP182909">
    <property type="protein sequence ID" value="XPM66803.1"/>
    <property type="molecule type" value="Genomic_DNA"/>
</dbReference>
<gene>
    <name evidence="1" type="ORF">BH720_017295</name>
</gene>
<name>A0ACD5H0L9_9CYAN</name>
<evidence type="ECO:0000313" key="2">
    <source>
        <dbReference type="Proteomes" id="UP000095472"/>
    </source>
</evidence>
<organism evidence="1 2">
    <name type="scientific">Desertifilum tharense IPPAS B-1220</name>
    <dbReference type="NCBI Taxonomy" id="1781255"/>
    <lineage>
        <taxon>Bacteria</taxon>
        <taxon>Bacillati</taxon>
        <taxon>Cyanobacteriota</taxon>
        <taxon>Cyanophyceae</taxon>
        <taxon>Desertifilales</taxon>
        <taxon>Desertifilaceae</taxon>
        <taxon>Desertifilum</taxon>
    </lineage>
</organism>
<sequence length="671" mass="74678">MSTNKLLFRFASKFPGLITLSVVLGFSGALFNGVSTAPLVPVILNFSGQEVNLQGAPPALQRVIGFFEGFGESERLWVMTAGILLLIILKNVANYSSSLASSYLSRSLANDIRREGIRLLLEVDLDFYAKMRAGDIVNRVGQETDRTARAIRSMIQIATIIITILVFLAILISISWQLTLVSTALLSIVVLTNQYYVRRSKYFGQQLSENSRKYSIALLEVITGVRLVKATHREADEYQRLDYLIVNREQAELQSQANFAIINPINEIMGTSAILAIVLLARTFFYTQLESFSAILLTYLVVLFRLLPIVGQLNNTRDAFANAVASVEIVKEFLQRETKPIMTLGTVLYRGMREGIRFENVSFAYPGHGDLVLDKIDLWLPKGTTLALVGGSGAGKSTLADLVPRFYDPTQVRITIDGTDLKDYDLGTLRKSMGIVSQDTFLFNNSVAHNIAYARPDATEAEIIDAAKRANAYEFIEQLPQGLETPIGDRGVLLSGGQRQRLAIARALLRDPELLILDEATSALDTVSERLVQEAIDNLSHSRTTLVIAHRLSTVQKADQIAVLERGRVVEVGTHDELLRRDGYYTRLYNMQFAEQGQMHALNGADERLVKASYELRTRLSSMLGSLKLVVDDLVDTQEEQTELIEEAYVSAMQILKTLEVVEETQKIKAK</sequence>
<reference evidence="1 2" key="1">
    <citation type="journal article" date="2016" name="Genome Announc.">
        <title>Draft Genome Sequence of the Thermotolerant Cyanobacterium Desertifilum sp. IPPAS B-1220.</title>
        <authorList>
            <person name="Mironov K.S."/>
            <person name="Sinetova M.A."/>
            <person name="Bolatkhan K."/>
            <person name="Zayadan B.K."/>
            <person name="Ustinova V.V."/>
            <person name="Kupriyanova E.V."/>
            <person name="Skrypnik A.N."/>
            <person name="Gogoleva N.E."/>
            <person name="Gogolev Y.V."/>
            <person name="Los D.A."/>
        </authorList>
    </citation>
    <scope>NUCLEOTIDE SEQUENCE [LARGE SCALE GENOMIC DNA]</scope>
    <source>
        <strain evidence="1 2">IPPAS B-1220</strain>
    </source>
</reference>
<evidence type="ECO:0000313" key="1">
    <source>
        <dbReference type="EMBL" id="XPM66803.1"/>
    </source>
</evidence>
<dbReference type="Proteomes" id="UP000095472">
    <property type="component" value="Chromosome"/>
</dbReference>
<keyword evidence="1" id="KW-0547">Nucleotide-binding</keyword>
<proteinExistence type="predicted"/>
<protein>
    <submittedName>
        <fullName evidence="1">ABC transporter ATP-binding protein</fullName>
    </submittedName>
</protein>